<reference evidence="2 3" key="1">
    <citation type="submission" date="2019-03" db="EMBL/GenBank/DDBJ databases">
        <title>Genomic analyses of the natural microbiome of Caenorhabditis elegans.</title>
        <authorList>
            <person name="Samuel B."/>
        </authorList>
    </citation>
    <scope>NUCLEOTIDE SEQUENCE [LARGE SCALE GENOMIC DNA]</scope>
    <source>
        <strain evidence="2 3">JUb89</strain>
    </source>
</reference>
<feature type="compositionally biased region" description="Basic and acidic residues" evidence="1">
    <location>
        <begin position="227"/>
        <end position="241"/>
    </location>
</feature>
<gene>
    <name evidence="2" type="ORF">EC844_103193</name>
</gene>
<organism evidence="2 3">
    <name type="scientific">Acinetobacter calcoaceticus</name>
    <dbReference type="NCBI Taxonomy" id="471"/>
    <lineage>
        <taxon>Bacteria</taxon>
        <taxon>Pseudomonadati</taxon>
        <taxon>Pseudomonadota</taxon>
        <taxon>Gammaproteobacteria</taxon>
        <taxon>Moraxellales</taxon>
        <taxon>Moraxellaceae</taxon>
        <taxon>Acinetobacter</taxon>
        <taxon>Acinetobacter calcoaceticus/baumannii complex</taxon>
    </lineage>
</organism>
<evidence type="ECO:0000313" key="2">
    <source>
        <dbReference type="EMBL" id="TCM69246.1"/>
    </source>
</evidence>
<name>A0A4R1XYM6_ACICA</name>
<evidence type="ECO:0000313" key="3">
    <source>
        <dbReference type="Proteomes" id="UP000294963"/>
    </source>
</evidence>
<accession>A0A4R1XYM6</accession>
<comment type="caution">
    <text evidence="2">The sequence shown here is derived from an EMBL/GenBank/DDBJ whole genome shotgun (WGS) entry which is preliminary data.</text>
</comment>
<evidence type="ECO:0000256" key="1">
    <source>
        <dbReference type="SAM" id="MobiDB-lite"/>
    </source>
</evidence>
<dbReference type="OrthoDB" id="6694046at2"/>
<dbReference type="EMBL" id="SLVJ01000003">
    <property type="protein sequence ID" value="TCM69246.1"/>
    <property type="molecule type" value="Genomic_DNA"/>
</dbReference>
<dbReference type="AlphaFoldDB" id="A0A4R1XYM6"/>
<dbReference type="Proteomes" id="UP000294963">
    <property type="component" value="Unassembled WGS sequence"/>
</dbReference>
<proteinExistence type="predicted"/>
<sequence>MADKKDQIQKINQNGRPTLVISKEEIEKAANAGGLTSDWLGYLTTGTMIINKNTFSWGLLHSNTAPAFSAARFKEIFKFKMYAYNPSTASVFQGNRHTRVTKVSKVTGQIDKVAGKIGVLSDGAELVLAVKNKDAPALANKSSTMVLSRAGETAGVAIAGVCTKFAAKQLAPKRMAIAGAACFAAFNYGGSEAGEWAGGKVGETKGAINAANSFLVAIDNMDKLDQAAEEKRKQAEIKKDPMSQWQISSSD</sequence>
<protein>
    <submittedName>
        <fullName evidence="2">Uncharacterized protein</fullName>
    </submittedName>
</protein>
<keyword evidence="3" id="KW-1185">Reference proteome</keyword>
<feature type="region of interest" description="Disordered" evidence="1">
    <location>
        <begin position="227"/>
        <end position="251"/>
    </location>
</feature>